<feature type="chain" id="PRO_5031275037" evidence="6">
    <location>
        <begin position="27"/>
        <end position="427"/>
    </location>
</feature>
<feature type="active site" description="Charge relay system" evidence="5">
    <location>
        <position position="199"/>
    </location>
</feature>
<dbReference type="SUPFAM" id="SSF54897">
    <property type="entry name" value="Protease propeptides/inhibitors"/>
    <property type="match status" value="1"/>
</dbReference>
<proteinExistence type="inferred from homology"/>
<keyword evidence="3 5" id="KW-0378">Hydrolase</keyword>
<dbReference type="InterPro" id="IPR023828">
    <property type="entry name" value="Peptidase_S8_Ser-AS"/>
</dbReference>
<dbReference type="InterPro" id="IPR050131">
    <property type="entry name" value="Peptidase_S8_subtilisin-like"/>
</dbReference>
<dbReference type="PRINTS" id="PR00723">
    <property type="entry name" value="SUBTILISIN"/>
</dbReference>
<evidence type="ECO:0000256" key="2">
    <source>
        <dbReference type="ARBA" id="ARBA00022670"/>
    </source>
</evidence>
<feature type="signal peptide" evidence="6">
    <location>
        <begin position="1"/>
        <end position="26"/>
    </location>
</feature>
<evidence type="ECO:0000256" key="4">
    <source>
        <dbReference type="ARBA" id="ARBA00022825"/>
    </source>
</evidence>
<evidence type="ECO:0000313" key="8">
    <source>
        <dbReference type="EMBL" id="NYT46787.1"/>
    </source>
</evidence>
<organism evidence="8 9">
    <name type="scientific">Candidatus Methanofishera endochildressiae</name>
    <dbReference type="NCBI Taxonomy" id="2738884"/>
    <lineage>
        <taxon>Bacteria</taxon>
        <taxon>Pseudomonadati</taxon>
        <taxon>Pseudomonadota</taxon>
        <taxon>Gammaproteobacteria</taxon>
        <taxon>Candidatus Methanofishera</taxon>
    </lineage>
</organism>
<dbReference type="PROSITE" id="PS51892">
    <property type="entry name" value="SUBTILASE"/>
    <property type="match status" value="1"/>
</dbReference>
<dbReference type="GO" id="GO:0006508">
    <property type="term" value="P:proteolysis"/>
    <property type="evidence" value="ECO:0007669"/>
    <property type="project" value="UniProtKB-KW"/>
</dbReference>
<evidence type="ECO:0000256" key="1">
    <source>
        <dbReference type="ARBA" id="ARBA00011073"/>
    </source>
</evidence>
<dbReference type="SUPFAM" id="SSF52743">
    <property type="entry name" value="Subtilisin-like"/>
    <property type="match status" value="1"/>
</dbReference>
<dbReference type="PANTHER" id="PTHR43806">
    <property type="entry name" value="PEPTIDASE S8"/>
    <property type="match status" value="1"/>
</dbReference>
<evidence type="ECO:0000313" key="9">
    <source>
        <dbReference type="Proteomes" id="UP000537890"/>
    </source>
</evidence>
<feature type="active site" description="Charge relay system" evidence="5">
    <location>
        <position position="164"/>
    </location>
</feature>
<reference evidence="8 9" key="1">
    <citation type="submission" date="2020-05" db="EMBL/GenBank/DDBJ databases">
        <title>Horizontal transmission and recombination maintain forever young bacterial symbiont genomes.</title>
        <authorList>
            <person name="Russell S.L."/>
            <person name="Pepper-Tunick E."/>
            <person name="Svedberg J."/>
            <person name="Byrne A."/>
            <person name="Ruelas Castillo J."/>
            <person name="Vollmers C."/>
            <person name="Beinart R.A."/>
            <person name="Corbett-Detig R."/>
        </authorList>
    </citation>
    <scope>NUCLEOTIDE SEQUENCE [LARGE SCALE GENOMIC DNA]</scope>
    <source>
        <strain evidence="8">4727-3</strain>
    </source>
</reference>
<dbReference type="InterPro" id="IPR037045">
    <property type="entry name" value="S8pro/Inhibitor_I9_sf"/>
</dbReference>
<dbReference type="GO" id="GO:0005615">
    <property type="term" value="C:extracellular space"/>
    <property type="evidence" value="ECO:0007669"/>
    <property type="project" value="TreeGrafter"/>
</dbReference>
<keyword evidence="4 5" id="KW-0720">Serine protease</keyword>
<dbReference type="InterPro" id="IPR000209">
    <property type="entry name" value="Peptidase_S8/S53_dom"/>
</dbReference>
<feature type="domain" description="Peptidase S8/S53" evidence="7">
    <location>
        <begin position="155"/>
        <end position="382"/>
    </location>
</feature>
<feature type="active site" description="Charge relay system" evidence="5">
    <location>
        <position position="365"/>
    </location>
</feature>
<dbReference type="Pfam" id="PF00082">
    <property type="entry name" value="Peptidase_S8"/>
    <property type="match status" value="1"/>
</dbReference>
<accession>A0A7Z0MP26</accession>
<sequence length="427" mass="45064">MRKNHKFIQKKFVSLLSLILIMPAYADVENSYIVTFKKPEKGIPPIITIPNKADKGISTAAFGENDSLQTRQDVANIISLKGEVVSIFDNINAVHLKIDSKEASRLSRDERVLLVEQDRLLTTASTRQTDSDWGLGRIDELSPYSDNDYDYSFTGSGRTIYVLDSGLNLGITKVDNEFGGRASVLWDVNGNGGGDCNGHGSRVSSAAAGSTHGVAKGATLIMAKITNGCTSGSYLSTSVLAFNWLASNAPAGTIVNWSHEFSHDPKACSPSMFSAALENAIIAAHDAGIIVVVAAGNDGCNTANFSPANIPEAFVVGSTNNVGFFDSDRKSSFSRTGWNISTFAPGTALSLMGQNGTSITDSGTSFSAPYIAGVFAVACEASGTLCDSGDTASLYDNLRGTGTLNTVTNTDGTPLTGATSRFISQQW</sequence>
<dbReference type="Proteomes" id="UP000537890">
    <property type="component" value="Unassembled WGS sequence"/>
</dbReference>
<dbReference type="AlphaFoldDB" id="A0A7Z0MP26"/>
<dbReference type="InterPro" id="IPR015500">
    <property type="entry name" value="Peptidase_S8_subtilisin-rel"/>
</dbReference>
<evidence type="ECO:0000256" key="6">
    <source>
        <dbReference type="SAM" id="SignalP"/>
    </source>
</evidence>
<evidence type="ECO:0000256" key="3">
    <source>
        <dbReference type="ARBA" id="ARBA00022801"/>
    </source>
</evidence>
<gene>
    <name evidence="8" type="ORF">H0A75_03230</name>
</gene>
<keyword evidence="6" id="KW-0732">Signal</keyword>
<evidence type="ECO:0000256" key="5">
    <source>
        <dbReference type="PROSITE-ProRule" id="PRU01240"/>
    </source>
</evidence>
<name>A0A7Z0MP26_9GAMM</name>
<dbReference type="PROSITE" id="PS00137">
    <property type="entry name" value="SUBTILASE_HIS"/>
    <property type="match status" value="1"/>
</dbReference>
<dbReference type="PANTHER" id="PTHR43806:SF11">
    <property type="entry name" value="CEREVISIN-RELATED"/>
    <property type="match status" value="1"/>
</dbReference>
<protein>
    <submittedName>
        <fullName evidence="8">S8 family serine peptidase</fullName>
    </submittedName>
</protein>
<dbReference type="GO" id="GO:0004252">
    <property type="term" value="F:serine-type endopeptidase activity"/>
    <property type="evidence" value="ECO:0007669"/>
    <property type="project" value="UniProtKB-UniRule"/>
</dbReference>
<dbReference type="InterPro" id="IPR022398">
    <property type="entry name" value="Peptidase_S8_His-AS"/>
</dbReference>
<comment type="caution">
    <text evidence="8">The sequence shown here is derived from an EMBL/GenBank/DDBJ whole genome shotgun (WGS) entry which is preliminary data.</text>
</comment>
<dbReference type="InterPro" id="IPR036852">
    <property type="entry name" value="Peptidase_S8/S53_dom_sf"/>
</dbReference>
<comment type="similarity">
    <text evidence="1 5">Belongs to the peptidase S8 family.</text>
</comment>
<evidence type="ECO:0000259" key="7">
    <source>
        <dbReference type="Pfam" id="PF00082"/>
    </source>
</evidence>
<dbReference type="Gene3D" id="3.30.70.80">
    <property type="entry name" value="Peptidase S8 propeptide/proteinase inhibitor I9"/>
    <property type="match status" value="1"/>
</dbReference>
<keyword evidence="2 5" id="KW-0645">Protease</keyword>
<dbReference type="EMBL" id="JACCHS010000040">
    <property type="protein sequence ID" value="NYT46787.1"/>
    <property type="molecule type" value="Genomic_DNA"/>
</dbReference>
<dbReference type="Gene3D" id="3.40.50.200">
    <property type="entry name" value="Peptidase S8/S53 domain"/>
    <property type="match status" value="1"/>
</dbReference>
<dbReference type="PROSITE" id="PS00138">
    <property type="entry name" value="SUBTILASE_SER"/>
    <property type="match status" value="1"/>
</dbReference>